<accession>A0ACC0MQS0</accession>
<evidence type="ECO:0000313" key="1">
    <source>
        <dbReference type="EMBL" id="KAI8542653.1"/>
    </source>
</evidence>
<dbReference type="EMBL" id="CM046395">
    <property type="protein sequence ID" value="KAI8542653.1"/>
    <property type="molecule type" value="Genomic_DNA"/>
</dbReference>
<organism evidence="1 2">
    <name type="scientific">Rhododendron molle</name>
    <name type="common">Chinese azalea</name>
    <name type="synonym">Azalea mollis</name>
    <dbReference type="NCBI Taxonomy" id="49168"/>
    <lineage>
        <taxon>Eukaryota</taxon>
        <taxon>Viridiplantae</taxon>
        <taxon>Streptophyta</taxon>
        <taxon>Embryophyta</taxon>
        <taxon>Tracheophyta</taxon>
        <taxon>Spermatophyta</taxon>
        <taxon>Magnoliopsida</taxon>
        <taxon>eudicotyledons</taxon>
        <taxon>Gunneridae</taxon>
        <taxon>Pentapetalae</taxon>
        <taxon>asterids</taxon>
        <taxon>Ericales</taxon>
        <taxon>Ericaceae</taxon>
        <taxon>Ericoideae</taxon>
        <taxon>Rhodoreae</taxon>
        <taxon>Rhododendron</taxon>
    </lineage>
</organism>
<name>A0ACC0MQS0_RHOML</name>
<dbReference type="Proteomes" id="UP001062846">
    <property type="component" value="Chromosome 8"/>
</dbReference>
<sequence>MRRPDYVAKTYTPPTPHLLIPSGFSAYIPQRSEYDDETVLRDPQTHIANTWAEARGAAEERRAAGERSRGDEGRVGVHAGVPVRGGPPEMSWTVPVVDAQGNPAEIHLVSARVEPSPVIVPVPNEWVSEAIRRMLALENVVRRAASGFPLELHYPAPPPPQAQRAAAKKPQKKLATRTPVPPVASQRQTRSLQPVAANKEVAGQAVARAGEQFRIAMRKRPASEEQRAQKKPNVVLLSTSEDEEEDDGEEEEDEEEGEEEEEHSSARSNSDDSVDDPAYKDDPKERADDDDDSADDGDDDGGGTGLQDWLGGED</sequence>
<gene>
    <name evidence="1" type="ORF">RHMOL_Rhmol08G0154800</name>
</gene>
<proteinExistence type="predicted"/>
<reference evidence="1" key="1">
    <citation type="submission" date="2022-02" db="EMBL/GenBank/DDBJ databases">
        <title>Plant Genome Project.</title>
        <authorList>
            <person name="Zhang R.-G."/>
        </authorList>
    </citation>
    <scope>NUCLEOTIDE SEQUENCE</scope>
    <source>
        <strain evidence="1">AT1</strain>
    </source>
</reference>
<evidence type="ECO:0000313" key="2">
    <source>
        <dbReference type="Proteomes" id="UP001062846"/>
    </source>
</evidence>
<comment type="caution">
    <text evidence="1">The sequence shown here is derived from an EMBL/GenBank/DDBJ whole genome shotgun (WGS) entry which is preliminary data.</text>
</comment>
<keyword evidence="2" id="KW-1185">Reference proteome</keyword>
<protein>
    <submittedName>
        <fullName evidence="1">Uncharacterized protein</fullName>
    </submittedName>
</protein>